<feature type="compositionally biased region" description="Polar residues" evidence="1">
    <location>
        <begin position="135"/>
        <end position="146"/>
    </location>
</feature>
<accession>A0A5N6Z4L7</accession>
<keyword evidence="2" id="KW-0378">Hydrolase</keyword>
<dbReference type="AlphaFoldDB" id="A0A5N6Z4L7"/>
<dbReference type="Gene3D" id="3.40.50.1820">
    <property type="entry name" value="alpha/beta hydrolase"/>
    <property type="match status" value="1"/>
</dbReference>
<dbReference type="OrthoDB" id="10260961at2759"/>
<feature type="region of interest" description="Disordered" evidence="1">
    <location>
        <begin position="122"/>
        <end position="146"/>
    </location>
</feature>
<dbReference type="SUPFAM" id="SSF53474">
    <property type="entry name" value="alpha/beta-Hydrolases"/>
    <property type="match status" value="1"/>
</dbReference>
<evidence type="ECO:0000313" key="3">
    <source>
        <dbReference type="Proteomes" id="UP000327118"/>
    </source>
</evidence>
<dbReference type="GO" id="GO:0016787">
    <property type="term" value="F:hydrolase activity"/>
    <property type="evidence" value="ECO:0007669"/>
    <property type="project" value="UniProtKB-KW"/>
</dbReference>
<reference evidence="3" key="1">
    <citation type="submission" date="2019-04" db="EMBL/GenBank/DDBJ databases">
        <title>Friends and foes A comparative genomics studyof 23 Aspergillus species from section Flavi.</title>
        <authorList>
            <consortium name="DOE Joint Genome Institute"/>
            <person name="Kjaerbolling I."/>
            <person name="Vesth T."/>
            <person name="Frisvad J.C."/>
            <person name="Nybo J.L."/>
            <person name="Theobald S."/>
            <person name="Kildgaard S."/>
            <person name="Isbrandt T."/>
            <person name="Kuo A."/>
            <person name="Sato A."/>
            <person name="Lyhne E.K."/>
            <person name="Kogle M.E."/>
            <person name="Wiebenga A."/>
            <person name="Kun R.S."/>
            <person name="Lubbers R.J."/>
            <person name="Makela M.R."/>
            <person name="Barry K."/>
            <person name="Chovatia M."/>
            <person name="Clum A."/>
            <person name="Daum C."/>
            <person name="Haridas S."/>
            <person name="He G."/>
            <person name="LaButti K."/>
            <person name="Lipzen A."/>
            <person name="Mondo S."/>
            <person name="Riley R."/>
            <person name="Salamov A."/>
            <person name="Simmons B.A."/>
            <person name="Magnuson J.K."/>
            <person name="Henrissat B."/>
            <person name="Mortensen U.H."/>
            <person name="Larsen T.O."/>
            <person name="Devries R.P."/>
            <person name="Grigoriev I.V."/>
            <person name="Machida M."/>
            <person name="Baker S.E."/>
            <person name="Andersen M.R."/>
        </authorList>
    </citation>
    <scope>NUCLEOTIDE SEQUENCE [LARGE SCALE GENOMIC DNA]</scope>
    <source>
        <strain evidence="3">CBS 553.77</strain>
    </source>
</reference>
<evidence type="ECO:0000256" key="1">
    <source>
        <dbReference type="SAM" id="MobiDB-lite"/>
    </source>
</evidence>
<protein>
    <submittedName>
        <fullName evidence="2">Alpha/Beta hydrolase protein</fullName>
    </submittedName>
</protein>
<dbReference type="Proteomes" id="UP000327118">
    <property type="component" value="Unassembled WGS sequence"/>
</dbReference>
<keyword evidence="3" id="KW-1185">Reference proteome</keyword>
<dbReference type="InterPro" id="IPR029058">
    <property type="entry name" value="AB_hydrolase_fold"/>
</dbReference>
<dbReference type="EMBL" id="ML739124">
    <property type="protein sequence ID" value="KAE8352612.1"/>
    <property type="molecule type" value="Genomic_DNA"/>
</dbReference>
<evidence type="ECO:0000313" key="2">
    <source>
        <dbReference type="EMBL" id="KAE8352612.1"/>
    </source>
</evidence>
<dbReference type="PANTHER" id="PTHR42103:SF2">
    <property type="entry name" value="AB HYDROLASE-1 DOMAIN-CONTAINING PROTEIN"/>
    <property type="match status" value="1"/>
</dbReference>
<gene>
    <name evidence="2" type="ORF">BDV28DRAFT_134807</name>
</gene>
<name>A0A5N6Z4L7_9EURO</name>
<sequence>MYLPSPTYSFTVPSLHDETQLDCRLYLPSASLQPETTTSIRGALVAHPYAPLGGCYDDPVVSFIGGELLKNGYIVGTFNFRGAGGSEGRTSWTAKPELADYVSLYGFMLCYLHSLRSQIASQRGHRKIPDEGTPSHDQGSNAQSTPGPANIHLILGGYSYGSLIASHLPSFDVVAGLFNNIISDTPPHEILQIAEKVSALCDVHGSTREPQSTTSTGNLEDQAMEETLDISRTTISYLLVSPLLPPLNLFLTLFSTMSLDLRAHPPAPRRQIPCTQPARQLCAHPSLALWGDQDAFTSASRLNKWADELSQVPGSRFQSVEIEGAGHFWREDGAESQARDALKNWMRLIP</sequence>
<proteinExistence type="predicted"/>
<organism evidence="2 3">
    <name type="scientific">Aspergillus coremiiformis</name>
    <dbReference type="NCBI Taxonomy" id="138285"/>
    <lineage>
        <taxon>Eukaryota</taxon>
        <taxon>Fungi</taxon>
        <taxon>Dikarya</taxon>
        <taxon>Ascomycota</taxon>
        <taxon>Pezizomycotina</taxon>
        <taxon>Eurotiomycetes</taxon>
        <taxon>Eurotiomycetidae</taxon>
        <taxon>Eurotiales</taxon>
        <taxon>Aspergillaceae</taxon>
        <taxon>Aspergillus</taxon>
        <taxon>Aspergillus subgen. Circumdati</taxon>
    </lineage>
</organism>
<dbReference type="PANTHER" id="PTHR42103">
    <property type="entry name" value="ALPHA/BETA-HYDROLASES SUPERFAMILY PROTEIN"/>
    <property type="match status" value="1"/>
</dbReference>